<dbReference type="GO" id="GO:0003677">
    <property type="term" value="F:DNA binding"/>
    <property type="evidence" value="ECO:0007669"/>
    <property type="project" value="UniProtKB-KW"/>
</dbReference>
<keyword evidence="4" id="KW-1185">Reference proteome</keyword>
<dbReference type="InterPro" id="IPR036388">
    <property type="entry name" value="WH-like_DNA-bd_sf"/>
</dbReference>
<dbReference type="SUPFAM" id="SSF88659">
    <property type="entry name" value="Sigma3 and sigma4 domains of RNA polymerase sigma factors"/>
    <property type="match status" value="1"/>
</dbReference>
<dbReference type="GO" id="GO:0016987">
    <property type="term" value="F:sigma factor activity"/>
    <property type="evidence" value="ECO:0007669"/>
    <property type="project" value="InterPro"/>
</dbReference>
<dbReference type="Proteomes" id="UP000019365">
    <property type="component" value="Unassembled WGS sequence"/>
</dbReference>
<reference evidence="3 4" key="1">
    <citation type="journal article" date="2014" name="PLoS ONE">
        <title>Rumen cellulosomics: divergent fiber-degrading strategies revealed by comparative genome-wide analysis of six ruminococcal strains.</title>
        <authorList>
            <person name="Dassa B."/>
            <person name="Borovok I."/>
            <person name="Ruimy-Israeli V."/>
            <person name="Lamed R."/>
            <person name="Flint H.J."/>
            <person name="Duncan S.H."/>
            <person name="Henrissat B."/>
            <person name="Coutinho P."/>
            <person name="Morrison M."/>
            <person name="Mosoni P."/>
            <person name="Yeoman C.J."/>
            <person name="White B.A."/>
            <person name="Bayer E.A."/>
        </authorList>
    </citation>
    <scope>NUCLEOTIDE SEQUENCE [LARGE SCALE GENOMIC DNA]</scope>
    <source>
        <strain evidence="3 4">007c</strain>
    </source>
</reference>
<dbReference type="RefSeq" id="WP_051456456.1">
    <property type="nucleotide sequence ID" value="NZ_ATAX01000006.1"/>
</dbReference>
<dbReference type="EMBL" id="ATAX01000006">
    <property type="protein sequence ID" value="EWM55069.1"/>
    <property type="molecule type" value="Genomic_DNA"/>
</dbReference>
<evidence type="ECO:0000256" key="1">
    <source>
        <dbReference type="ARBA" id="ARBA00023125"/>
    </source>
</evidence>
<dbReference type="CDD" id="cd00093">
    <property type="entry name" value="HTH_XRE"/>
    <property type="match status" value="1"/>
</dbReference>
<dbReference type="PATRIC" id="fig|1341157.4.peg.178"/>
<dbReference type="Pfam" id="PF08281">
    <property type="entry name" value="Sigma70_r4_2"/>
    <property type="match status" value="1"/>
</dbReference>
<dbReference type="PANTHER" id="PTHR46558:SF11">
    <property type="entry name" value="HTH-TYPE TRANSCRIPTIONAL REGULATOR XRE"/>
    <property type="match status" value="1"/>
</dbReference>
<dbReference type="InterPro" id="IPR001387">
    <property type="entry name" value="Cro/C1-type_HTH"/>
</dbReference>
<accession>W7UV71</accession>
<proteinExistence type="predicted"/>
<evidence type="ECO:0000313" key="4">
    <source>
        <dbReference type="Proteomes" id="UP000019365"/>
    </source>
</evidence>
<dbReference type="OrthoDB" id="9801008at2"/>
<protein>
    <recommendedName>
        <fullName evidence="2">HTH cro/C1-type domain-containing protein</fullName>
    </recommendedName>
</protein>
<dbReference type="eggNOG" id="COG1476">
    <property type="taxonomic scope" value="Bacteria"/>
</dbReference>
<dbReference type="PROSITE" id="PS50943">
    <property type="entry name" value="HTH_CROC1"/>
    <property type="match status" value="1"/>
</dbReference>
<dbReference type="Gene3D" id="1.10.10.10">
    <property type="entry name" value="Winged helix-like DNA-binding domain superfamily/Winged helix DNA-binding domain"/>
    <property type="match status" value="1"/>
</dbReference>
<dbReference type="InterPro" id="IPR010982">
    <property type="entry name" value="Lambda_DNA-bd_dom_sf"/>
</dbReference>
<dbReference type="eggNOG" id="COG1595">
    <property type="taxonomic scope" value="Bacteria"/>
</dbReference>
<name>W7UV71_RUMFL</name>
<dbReference type="GO" id="GO:0006352">
    <property type="term" value="P:DNA-templated transcription initiation"/>
    <property type="evidence" value="ECO:0007669"/>
    <property type="project" value="InterPro"/>
</dbReference>
<organism evidence="3 4">
    <name type="scientific">Ruminococcus flavefaciens 007c</name>
    <dbReference type="NCBI Taxonomy" id="1341157"/>
    <lineage>
        <taxon>Bacteria</taxon>
        <taxon>Bacillati</taxon>
        <taxon>Bacillota</taxon>
        <taxon>Clostridia</taxon>
        <taxon>Eubacteriales</taxon>
        <taxon>Oscillospiraceae</taxon>
        <taxon>Ruminococcus</taxon>
    </lineage>
</organism>
<keyword evidence="1" id="KW-0238">DNA-binding</keyword>
<dbReference type="Pfam" id="PF01381">
    <property type="entry name" value="HTH_3"/>
    <property type="match status" value="1"/>
</dbReference>
<dbReference type="InterPro" id="IPR013324">
    <property type="entry name" value="RNA_pol_sigma_r3/r4-like"/>
</dbReference>
<dbReference type="AlphaFoldDB" id="W7UV71"/>
<evidence type="ECO:0000313" key="3">
    <source>
        <dbReference type="EMBL" id="EWM55069.1"/>
    </source>
</evidence>
<evidence type="ECO:0000259" key="2">
    <source>
        <dbReference type="PROSITE" id="PS50943"/>
    </source>
</evidence>
<dbReference type="SMART" id="SM00530">
    <property type="entry name" value="HTH_XRE"/>
    <property type="match status" value="1"/>
</dbReference>
<gene>
    <name evidence="3" type="ORF">RF007C_05195</name>
</gene>
<comment type="caution">
    <text evidence="3">The sequence shown here is derived from an EMBL/GenBank/DDBJ whole genome shotgun (WGS) entry which is preliminary data.</text>
</comment>
<dbReference type="PANTHER" id="PTHR46558">
    <property type="entry name" value="TRACRIPTIONAL REGULATORY PROTEIN-RELATED-RELATED"/>
    <property type="match status" value="1"/>
</dbReference>
<dbReference type="InterPro" id="IPR013249">
    <property type="entry name" value="RNA_pol_sigma70_r4_t2"/>
</dbReference>
<dbReference type="SUPFAM" id="SSF47413">
    <property type="entry name" value="lambda repressor-like DNA-binding domains"/>
    <property type="match status" value="1"/>
</dbReference>
<feature type="domain" description="HTH cro/C1-type" evidence="2">
    <location>
        <begin position="7"/>
        <end position="61"/>
    </location>
</feature>
<sequence length="147" mass="17039">MLTGQKIGDLRTKAGLTQEQLADKLYVTRAMVSKWERDICQPDYGMVEKIAGILSVSPDEIMSRSDAVLNELYSFLSDIDSNDLLKDLNEFLSTLKSRDRSVFIRRYYYLEDISTIAENYNITESNVRTVLMRTRKKFKKYLKGMIS</sequence>
<dbReference type="Gene3D" id="1.10.260.40">
    <property type="entry name" value="lambda repressor-like DNA-binding domains"/>
    <property type="match status" value="1"/>
</dbReference>